<gene>
    <name evidence="1" type="ORF">ACCO45_009992</name>
</gene>
<evidence type="ECO:0000313" key="1">
    <source>
        <dbReference type="EMBL" id="KAL3954429.1"/>
    </source>
</evidence>
<sequence>MQKPSGYQPSTSDFTTPATTDTTRTTSHLGFRTTVTPPHSIVTPVLTTKDDASKTPISSGVTTPSSSISDVPSTNPHSESDHSTFRTATTSTERKVSKQPSATAPPVSSAEGSGPRPVSEGAALSATTTDTTYPSDTFLVADIRWGSGQPYTNSASLAPLHVTPTTMTPSTFYYGLPVVKPLKPESLTTATTSTDYLWSGSYVYDGSTSVIGQRPAHSSSDASTRSMTSTMQLNAPHSSSDSFASRHTIGTTNSSSRHGSDASATSSHMPITTSEDGGSDTQPTNSLPSPGTNASTKTRLGTHCTTALCGSHPDNDAFASNRSNLSPKQRAKTAGIAIGAAGLSMAFGAAMFAGARRYNRRKQRHQRSYLSSDSQTALAAKSNSYNQVRMVGALDGRGQPRSNEPSYGAVGVGSANGHREQDVPGGCLPAHHHAARNPQRDKGGGTTLASVPSSGAATTAWVMTGSDIQLKSMAHHHYGPVLSLCRCPFPDFTFHSATPQRRPEES</sequence>
<dbReference type="Proteomes" id="UP001638806">
    <property type="component" value="Unassembled WGS sequence"/>
</dbReference>
<name>A0ACC4DF00_PURLI</name>
<comment type="caution">
    <text evidence="1">The sequence shown here is derived from an EMBL/GenBank/DDBJ whole genome shotgun (WGS) entry which is preliminary data.</text>
</comment>
<proteinExistence type="predicted"/>
<keyword evidence="2" id="KW-1185">Reference proteome</keyword>
<dbReference type="EMBL" id="JBGNUJ010000010">
    <property type="protein sequence ID" value="KAL3954429.1"/>
    <property type="molecule type" value="Genomic_DNA"/>
</dbReference>
<evidence type="ECO:0000313" key="2">
    <source>
        <dbReference type="Proteomes" id="UP001638806"/>
    </source>
</evidence>
<protein>
    <submittedName>
        <fullName evidence="1">Uncharacterized protein</fullName>
    </submittedName>
</protein>
<accession>A0ACC4DF00</accession>
<organism evidence="1 2">
    <name type="scientific">Purpureocillium lilacinum</name>
    <name type="common">Paecilomyces lilacinus</name>
    <dbReference type="NCBI Taxonomy" id="33203"/>
    <lineage>
        <taxon>Eukaryota</taxon>
        <taxon>Fungi</taxon>
        <taxon>Dikarya</taxon>
        <taxon>Ascomycota</taxon>
        <taxon>Pezizomycotina</taxon>
        <taxon>Sordariomycetes</taxon>
        <taxon>Hypocreomycetidae</taxon>
        <taxon>Hypocreales</taxon>
        <taxon>Ophiocordycipitaceae</taxon>
        <taxon>Purpureocillium</taxon>
    </lineage>
</organism>
<reference evidence="1" key="1">
    <citation type="submission" date="2024-12" db="EMBL/GenBank/DDBJ databases">
        <title>Comparative genomics and development of molecular markers within Purpureocillium lilacinum and among Purpureocillium species.</title>
        <authorList>
            <person name="Yeh Z.-Y."/>
            <person name="Ni N.-T."/>
            <person name="Lo P.-H."/>
            <person name="Mushyakhwo K."/>
            <person name="Lin C.-F."/>
            <person name="Nai Y.-S."/>
        </authorList>
    </citation>
    <scope>NUCLEOTIDE SEQUENCE</scope>
    <source>
        <strain evidence="1">NCHU-NPUST-175</strain>
    </source>
</reference>